<dbReference type="Gene3D" id="2.40.440.10">
    <property type="entry name" value="L,D-transpeptidase catalytic domain-like"/>
    <property type="match status" value="1"/>
</dbReference>
<evidence type="ECO:0000259" key="11">
    <source>
        <dbReference type="PROSITE" id="PS52029"/>
    </source>
</evidence>
<evidence type="ECO:0000313" key="13">
    <source>
        <dbReference type="Proteomes" id="UP000190867"/>
    </source>
</evidence>
<dbReference type="UniPathway" id="UPA00219"/>
<dbReference type="Pfam" id="PF03734">
    <property type="entry name" value="YkuD"/>
    <property type="match status" value="1"/>
</dbReference>
<dbReference type="InterPro" id="IPR045380">
    <property type="entry name" value="LD_TPept_scaffold_dom"/>
</dbReference>
<evidence type="ECO:0000256" key="9">
    <source>
        <dbReference type="SAM" id="MobiDB-lite"/>
    </source>
</evidence>
<keyword evidence="5 7" id="KW-0573">Peptidoglycan synthesis</keyword>
<feature type="active site" description="Proton donor/acceptor" evidence="7">
    <location>
        <position position="428"/>
    </location>
</feature>
<dbReference type="SUPFAM" id="SSF141523">
    <property type="entry name" value="L,D-transpeptidase catalytic domain-like"/>
    <property type="match status" value="1"/>
</dbReference>
<feature type="signal peptide" evidence="10">
    <location>
        <begin position="1"/>
        <end position="18"/>
    </location>
</feature>
<proteinExistence type="inferred from homology"/>
<evidence type="ECO:0000256" key="10">
    <source>
        <dbReference type="SAM" id="SignalP"/>
    </source>
</evidence>
<evidence type="ECO:0000256" key="1">
    <source>
        <dbReference type="ARBA" id="ARBA00004752"/>
    </source>
</evidence>
<feature type="region of interest" description="Disordered" evidence="9">
    <location>
        <begin position="244"/>
        <end position="272"/>
    </location>
</feature>
<reference evidence="12 13" key="1">
    <citation type="submission" date="2017-02" db="EMBL/GenBank/DDBJ databases">
        <title>Draft genome sequence of Haemophilus paracuniculus CCUG 43573 type strain.</title>
        <authorList>
            <person name="Engstrom-Jakobsson H."/>
            <person name="Salva-Serra F."/>
            <person name="Thorell K."/>
            <person name="Gonzales-Siles L."/>
            <person name="Karlsson R."/>
            <person name="Boulund F."/>
            <person name="Engstrand L."/>
            <person name="Kristiansson E."/>
            <person name="Moore E."/>
        </authorList>
    </citation>
    <scope>NUCLEOTIDE SEQUENCE [LARGE SCALE GENOMIC DNA]</scope>
    <source>
        <strain evidence="12 13">CCUG 43573</strain>
    </source>
</reference>
<evidence type="ECO:0000256" key="7">
    <source>
        <dbReference type="PROSITE-ProRule" id="PRU01373"/>
    </source>
</evidence>
<feature type="chain" id="PRO_5012752269" evidence="10">
    <location>
        <begin position="19"/>
        <end position="532"/>
    </location>
</feature>
<dbReference type="PANTHER" id="PTHR41533:SF1">
    <property type="entry name" value="L,D-TRANSPEPTIDASE YCBB-RELATED"/>
    <property type="match status" value="1"/>
</dbReference>
<name>A0A1T0ATB5_9PAST</name>
<evidence type="ECO:0000256" key="6">
    <source>
        <dbReference type="ARBA" id="ARBA00023316"/>
    </source>
</evidence>
<accession>A0A1T0ATB5</accession>
<dbReference type="InterPro" id="IPR005490">
    <property type="entry name" value="LD_TPept_cat_dom"/>
</dbReference>
<evidence type="ECO:0000256" key="3">
    <source>
        <dbReference type="ARBA" id="ARBA00022679"/>
    </source>
</evidence>
<feature type="coiled-coil region" evidence="8">
    <location>
        <begin position="71"/>
        <end position="98"/>
    </location>
</feature>
<evidence type="ECO:0000313" key="12">
    <source>
        <dbReference type="EMBL" id="OOR99813.1"/>
    </source>
</evidence>
<comment type="caution">
    <text evidence="12">The sequence shown here is derived from an EMBL/GenBank/DDBJ whole genome shotgun (WGS) entry which is preliminary data.</text>
</comment>
<keyword evidence="6 7" id="KW-0961">Cell wall biogenesis/degradation</keyword>
<keyword evidence="8" id="KW-0175">Coiled coil</keyword>
<dbReference type="AlphaFoldDB" id="A0A1T0ATB5"/>
<keyword evidence="3" id="KW-0808">Transferase</keyword>
<dbReference type="CDD" id="cd16913">
    <property type="entry name" value="YkuD_like"/>
    <property type="match status" value="1"/>
</dbReference>
<evidence type="ECO:0000256" key="8">
    <source>
        <dbReference type="SAM" id="Coils"/>
    </source>
</evidence>
<dbReference type="RefSeq" id="WP_078236402.1">
    <property type="nucleotide sequence ID" value="NZ_MUYA01000004.1"/>
</dbReference>
<protein>
    <submittedName>
        <fullName evidence="12">L,D-transpeptidase</fullName>
    </submittedName>
</protein>
<evidence type="ECO:0000256" key="4">
    <source>
        <dbReference type="ARBA" id="ARBA00022960"/>
    </source>
</evidence>
<sequence>MKTFKLLPFVVLSSTALANTAQVVEAQSTAVQVAQPQQVVAQPVADTVLPQLSFEAQQARAAELAKQADYAVEQEQIRQEQARKQAEAENKVKQAVGNNALLLSQTTAKIYADNGFSPMWNDKSAEKQFLKEYGVFVASGVSAKSAKALQQILNQPEGMARDILLTDSFLDYLYYNKNVYRNANQWLYNLGSYSPKAPSSELISSWTKAVRNGNAGSFVAGLVPQNHIYQQTVQKLLSMSPNGVASSAKKATKGKKGKNNAEPTASDDSVATGSSSFYKLALNAQRLRIIPSFNNGIFVNIPSYQMYYFRNGQLALQSKVIVGREERKTPVLYSKLSQVVVNPPWTIPPTILSQDIMPKLARDPGFAERSGYEIFDRSGTKINARSVNWKQYVNSKNIPYTIRQKASDDSALGKYKFNMPSTDAIFLHDTPSRSLFNKENRAISSGCVRVAKADEFATLLLKEAGWSEERKQNTLNSNKTTFVGIRSDNPVYLYYVTSWVENGKVYSLPDIYKFDTRIPKTSINWAKLRSEI</sequence>
<comment type="similarity">
    <text evidence="2">Belongs to the YkuD family.</text>
</comment>
<gene>
    <name evidence="12" type="ORF">B0187_03110</name>
</gene>
<dbReference type="STRING" id="734.B0187_03110"/>
<evidence type="ECO:0000256" key="5">
    <source>
        <dbReference type="ARBA" id="ARBA00022984"/>
    </source>
</evidence>
<dbReference type="InterPro" id="IPR038063">
    <property type="entry name" value="Transpep_catalytic_dom"/>
</dbReference>
<dbReference type="GO" id="GO:0071555">
    <property type="term" value="P:cell wall organization"/>
    <property type="evidence" value="ECO:0007669"/>
    <property type="project" value="UniProtKB-UniRule"/>
</dbReference>
<feature type="active site" description="Nucleophile" evidence="7">
    <location>
        <position position="447"/>
    </location>
</feature>
<dbReference type="GO" id="GO:0009252">
    <property type="term" value="P:peptidoglycan biosynthetic process"/>
    <property type="evidence" value="ECO:0007669"/>
    <property type="project" value="UniProtKB-UniPathway"/>
</dbReference>
<dbReference type="PANTHER" id="PTHR41533">
    <property type="entry name" value="L,D-TRANSPEPTIDASE HI_1667-RELATED"/>
    <property type="match status" value="1"/>
</dbReference>
<comment type="pathway">
    <text evidence="1 7">Cell wall biogenesis; peptidoglycan biosynthesis.</text>
</comment>
<keyword evidence="4 7" id="KW-0133">Cell shape</keyword>
<keyword evidence="10" id="KW-0732">Signal</keyword>
<dbReference type="Pfam" id="PF20142">
    <property type="entry name" value="Scaffold"/>
    <property type="match status" value="1"/>
</dbReference>
<dbReference type="EMBL" id="MUYA01000004">
    <property type="protein sequence ID" value="OOR99813.1"/>
    <property type="molecule type" value="Genomic_DNA"/>
</dbReference>
<dbReference type="Proteomes" id="UP000190867">
    <property type="component" value="Unassembled WGS sequence"/>
</dbReference>
<keyword evidence="13" id="KW-1185">Reference proteome</keyword>
<organism evidence="12 13">
    <name type="scientific">Haemophilus paracuniculus</name>
    <dbReference type="NCBI Taxonomy" id="734"/>
    <lineage>
        <taxon>Bacteria</taxon>
        <taxon>Pseudomonadati</taxon>
        <taxon>Pseudomonadota</taxon>
        <taxon>Gammaproteobacteria</taxon>
        <taxon>Pasteurellales</taxon>
        <taxon>Pasteurellaceae</taxon>
        <taxon>Haemophilus</taxon>
    </lineage>
</organism>
<dbReference type="OrthoDB" id="9778545at2"/>
<evidence type="ECO:0000256" key="2">
    <source>
        <dbReference type="ARBA" id="ARBA00005992"/>
    </source>
</evidence>
<feature type="compositionally biased region" description="Polar residues" evidence="9">
    <location>
        <begin position="262"/>
        <end position="272"/>
    </location>
</feature>
<dbReference type="InterPro" id="IPR052905">
    <property type="entry name" value="LD-transpeptidase_YkuD-like"/>
</dbReference>
<dbReference type="PROSITE" id="PS52029">
    <property type="entry name" value="LD_TPASE"/>
    <property type="match status" value="1"/>
</dbReference>
<dbReference type="GO" id="GO:0008360">
    <property type="term" value="P:regulation of cell shape"/>
    <property type="evidence" value="ECO:0007669"/>
    <property type="project" value="UniProtKB-UniRule"/>
</dbReference>
<dbReference type="GO" id="GO:0004180">
    <property type="term" value="F:carboxypeptidase activity"/>
    <property type="evidence" value="ECO:0007669"/>
    <property type="project" value="UniProtKB-ARBA"/>
</dbReference>
<feature type="domain" description="L,D-TPase catalytic" evidence="11">
    <location>
        <begin position="295"/>
        <end position="494"/>
    </location>
</feature>
<dbReference type="GO" id="GO:0016740">
    <property type="term" value="F:transferase activity"/>
    <property type="evidence" value="ECO:0007669"/>
    <property type="project" value="UniProtKB-KW"/>
</dbReference>